<keyword evidence="2" id="KW-1185">Reference proteome</keyword>
<evidence type="ECO:0008006" key="3">
    <source>
        <dbReference type="Google" id="ProtNLM"/>
    </source>
</evidence>
<dbReference type="RefSeq" id="WP_289784091.1">
    <property type="nucleotide sequence ID" value="NZ_JAUDJE010000001.1"/>
</dbReference>
<accession>A0ABT7VX67</accession>
<sequence length="244" mass="26103">MATGFHSASVILRRSNDTLTLTPWQATGTRRASRRADRAGAESLLRLFMHDDSNRLAVMRLCHEVEPGYTLAGSQTPAGAAQHMAALIANGKVLAARTGETAQYAEGQFPYTIRQLAFLPAQGTGVNGSYFLRGHYTVQGNVITVSAMGYTAAMHKGTASFFASARLDIDGTPGEPHFLTLDEPGYWPSDEYVPVGSASWQLPEVRHGQSVTLVISGGYVFSAAAGRAAPMPATTERDFPLALN</sequence>
<comment type="caution">
    <text evidence="1">The sequence shown here is derived from an EMBL/GenBank/DDBJ whole genome shotgun (WGS) entry which is preliminary data.</text>
</comment>
<name>A0ABT7VX67_9BORD</name>
<evidence type="ECO:0000313" key="2">
    <source>
        <dbReference type="Proteomes" id="UP001175604"/>
    </source>
</evidence>
<dbReference type="Proteomes" id="UP001175604">
    <property type="component" value="Unassembled WGS sequence"/>
</dbReference>
<protein>
    <recommendedName>
        <fullName evidence="3">Secreted protein</fullName>
    </recommendedName>
</protein>
<gene>
    <name evidence="1" type="ORF">QUC21_00795</name>
</gene>
<evidence type="ECO:0000313" key="1">
    <source>
        <dbReference type="EMBL" id="MDM9557537.1"/>
    </source>
</evidence>
<reference evidence="1" key="1">
    <citation type="submission" date="2023-06" db="EMBL/GenBank/DDBJ databases">
        <title>full genome analysis of Phenantherene degrader P3.</title>
        <authorList>
            <person name="Akbar A."/>
            <person name="Rahmeh R."/>
            <person name="Kishk M."/>
        </authorList>
    </citation>
    <scope>NUCLEOTIDE SEQUENCE</scope>
    <source>
        <strain evidence="1">P3</strain>
    </source>
</reference>
<proteinExistence type="predicted"/>
<organism evidence="1 2">
    <name type="scientific">Bordetella petrii</name>
    <dbReference type="NCBI Taxonomy" id="94624"/>
    <lineage>
        <taxon>Bacteria</taxon>
        <taxon>Pseudomonadati</taxon>
        <taxon>Pseudomonadota</taxon>
        <taxon>Betaproteobacteria</taxon>
        <taxon>Burkholderiales</taxon>
        <taxon>Alcaligenaceae</taxon>
        <taxon>Bordetella</taxon>
    </lineage>
</organism>
<dbReference type="EMBL" id="JAUDJE010000001">
    <property type="protein sequence ID" value="MDM9557537.1"/>
    <property type="molecule type" value="Genomic_DNA"/>
</dbReference>